<feature type="binding site" evidence="6">
    <location>
        <begin position="66"/>
        <end position="69"/>
    </location>
    <ligand>
        <name>NADP(+)</name>
        <dbReference type="ChEBI" id="CHEBI:58349"/>
    </ligand>
</feature>
<dbReference type="InterPro" id="IPR036291">
    <property type="entry name" value="NAD(P)-bd_dom_sf"/>
</dbReference>
<dbReference type="PANTHER" id="PTHR11645">
    <property type="entry name" value="PYRROLINE-5-CARBOXYLATE REDUCTASE"/>
    <property type="match status" value="1"/>
</dbReference>
<evidence type="ECO:0000256" key="1">
    <source>
        <dbReference type="ARBA" id="ARBA00005525"/>
    </source>
</evidence>
<dbReference type="UniPathway" id="UPA00098">
    <property type="reaction ID" value="UER00361"/>
</dbReference>
<dbReference type="FunFam" id="1.10.3730.10:FF:000001">
    <property type="entry name" value="Pyrroline-5-carboxylate reductase"/>
    <property type="match status" value="1"/>
</dbReference>
<comment type="pathway">
    <text evidence="4">Amino-acid biosynthesis; L-proline biosynthesis; L-proline from L-glutamate 5-semialdehyde: step 1/1.</text>
</comment>
<protein>
    <recommendedName>
        <fullName evidence="4 5">Pyrroline-5-carboxylate reductase</fullName>
        <shortName evidence="4">P5C reductase</shortName>
        <shortName evidence="4">P5CR</shortName>
        <ecNumber evidence="4 5">1.5.1.2</ecNumber>
    </recommendedName>
    <alternativeName>
        <fullName evidence="4">PCA reductase</fullName>
    </alternativeName>
</protein>
<evidence type="ECO:0000256" key="6">
    <source>
        <dbReference type="PIRSR" id="PIRSR000193-1"/>
    </source>
</evidence>
<dbReference type="Gene3D" id="1.10.3730.10">
    <property type="entry name" value="ProC C-terminal domain-like"/>
    <property type="match status" value="1"/>
</dbReference>
<comment type="similarity">
    <text evidence="1 4">Belongs to the pyrroline-5-carboxylate reductase family.</text>
</comment>
<comment type="function">
    <text evidence="4">Catalyzes the reduction of 1-pyrroline-5-carboxylate (PCA) to L-proline.</text>
</comment>
<dbReference type="KEGG" id="ntn:D5366_04775"/>
<evidence type="ECO:0000256" key="2">
    <source>
        <dbReference type="ARBA" id="ARBA00022857"/>
    </source>
</evidence>
<dbReference type="GO" id="GO:0005737">
    <property type="term" value="C:cytoplasm"/>
    <property type="evidence" value="ECO:0007669"/>
    <property type="project" value="UniProtKB-SubCell"/>
</dbReference>
<dbReference type="Gene3D" id="3.40.50.720">
    <property type="entry name" value="NAD(P)-binding Rossmann-like Domain"/>
    <property type="match status" value="1"/>
</dbReference>
<feature type="domain" description="Pyrroline-5-carboxylate reductase dimerisation" evidence="7">
    <location>
        <begin position="165"/>
        <end position="270"/>
    </location>
</feature>
<dbReference type="GO" id="GO:0055129">
    <property type="term" value="P:L-proline biosynthetic process"/>
    <property type="evidence" value="ECO:0007669"/>
    <property type="project" value="UniProtKB-UniRule"/>
</dbReference>
<keyword evidence="4" id="KW-0963">Cytoplasm</keyword>
<reference evidence="8 9" key="1">
    <citation type="submission" date="2018-09" db="EMBL/GenBank/DDBJ databases">
        <title>The complete genome sequence of Neokomagataea tanensis NBRC 106556(T).</title>
        <authorList>
            <person name="Chua K.-O."/>
            <person name="See-Too W.-S."/>
            <person name="Hong K.-W."/>
            <person name="Yin W.-F."/>
            <person name="Chan K.-G."/>
        </authorList>
    </citation>
    <scope>NUCLEOTIDE SEQUENCE [LARGE SCALE GENOMIC DNA]</scope>
    <source>
        <strain evidence="9">AH13 \ NBRC 106556</strain>
    </source>
</reference>
<dbReference type="AlphaFoldDB" id="A0A4Y6V3H1"/>
<evidence type="ECO:0000256" key="3">
    <source>
        <dbReference type="ARBA" id="ARBA00023002"/>
    </source>
</evidence>
<dbReference type="PIRSF" id="PIRSF000193">
    <property type="entry name" value="Pyrrol-5-carb_rd"/>
    <property type="match status" value="1"/>
</dbReference>
<comment type="catalytic activity">
    <reaction evidence="4">
        <text>L-proline + NAD(+) = (S)-1-pyrroline-5-carboxylate + NADH + 2 H(+)</text>
        <dbReference type="Rhea" id="RHEA:14105"/>
        <dbReference type="ChEBI" id="CHEBI:15378"/>
        <dbReference type="ChEBI" id="CHEBI:17388"/>
        <dbReference type="ChEBI" id="CHEBI:57540"/>
        <dbReference type="ChEBI" id="CHEBI:57945"/>
        <dbReference type="ChEBI" id="CHEBI:60039"/>
        <dbReference type="EC" id="1.5.1.2"/>
    </reaction>
</comment>
<comment type="catalytic activity">
    <reaction evidence="4">
        <text>L-proline + NADP(+) = (S)-1-pyrroline-5-carboxylate + NADPH + 2 H(+)</text>
        <dbReference type="Rhea" id="RHEA:14109"/>
        <dbReference type="ChEBI" id="CHEBI:15378"/>
        <dbReference type="ChEBI" id="CHEBI:17388"/>
        <dbReference type="ChEBI" id="CHEBI:57783"/>
        <dbReference type="ChEBI" id="CHEBI:58349"/>
        <dbReference type="ChEBI" id="CHEBI:60039"/>
        <dbReference type="EC" id="1.5.1.2"/>
    </reaction>
</comment>
<dbReference type="InterPro" id="IPR008927">
    <property type="entry name" value="6-PGluconate_DH-like_C_sf"/>
</dbReference>
<comment type="subcellular location">
    <subcellularLocation>
        <location evidence="4">Cytoplasm</location>
    </subcellularLocation>
</comment>
<dbReference type="SUPFAM" id="SSF51735">
    <property type="entry name" value="NAD(P)-binding Rossmann-fold domains"/>
    <property type="match status" value="1"/>
</dbReference>
<gene>
    <name evidence="4" type="primary">proC</name>
    <name evidence="8" type="ORF">D5366_04775</name>
</gene>
<dbReference type="Pfam" id="PF14748">
    <property type="entry name" value="P5CR_dimer"/>
    <property type="match status" value="1"/>
</dbReference>
<name>A0A4Y6V3H1_9PROT</name>
<dbReference type="EMBL" id="CP032485">
    <property type="protein sequence ID" value="QDH24652.1"/>
    <property type="molecule type" value="Genomic_DNA"/>
</dbReference>
<dbReference type="RefSeq" id="WP_141492494.1">
    <property type="nucleotide sequence ID" value="NZ_CP032485.1"/>
</dbReference>
<evidence type="ECO:0000313" key="9">
    <source>
        <dbReference type="Proteomes" id="UP000317214"/>
    </source>
</evidence>
<dbReference type="PANTHER" id="PTHR11645:SF0">
    <property type="entry name" value="PYRROLINE-5-CARBOXYLATE REDUCTASE 3"/>
    <property type="match status" value="1"/>
</dbReference>
<evidence type="ECO:0000313" key="8">
    <source>
        <dbReference type="EMBL" id="QDH24652.1"/>
    </source>
</evidence>
<sequence>MPAPSILLAGCGKLGSALLGGWLASPNPPRLVVLDRHKTCDNDNVTVIRTADSVPDDFTPDIIVLAIKPAVAEDVIASLAETLGARLDKAAFLSVMAGRTCASLSAAAKKSGHSCPTLRAMPNTPSTLGAGVSGLYASPEATEQQTQLCHDLLSAVGDVVEVTEEKDLLGVTALSGSGPAYVFLLAELLEKAGQAQGLSPENARQLARGTIYGAGRMLHELPDDAEKLRKAVTSPNGTTAAALAELMKEEAWPTAIEKAINAAVKRADELAG</sequence>
<keyword evidence="4" id="KW-0028">Amino-acid biosynthesis</keyword>
<dbReference type="NCBIfam" id="TIGR00112">
    <property type="entry name" value="proC"/>
    <property type="match status" value="1"/>
</dbReference>
<dbReference type="OrthoDB" id="9805754at2"/>
<dbReference type="GO" id="GO:0004735">
    <property type="term" value="F:pyrroline-5-carboxylate reductase activity"/>
    <property type="evidence" value="ECO:0007669"/>
    <property type="project" value="UniProtKB-UniRule"/>
</dbReference>
<dbReference type="Proteomes" id="UP000317214">
    <property type="component" value="Chromosome"/>
</dbReference>
<evidence type="ECO:0000256" key="5">
    <source>
        <dbReference type="NCBIfam" id="TIGR00112"/>
    </source>
</evidence>
<dbReference type="EC" id="1.5.1.2" evidence="4 5"/>
<organism evidence="8 9">
    <name type="scientific">Neokomagataea tanensis</name>
    <dbReference type="NCBI Taxonomy" id="661191"/>
    <lineage>
        <taxon>Bacteria</taxon>
        <taxon>Pseudomonadati</taxon>
        <taxon>Pseudomonadota</taxon>
        <taxon>Alphaproteobacteria</taxon>
        <taxon>Acetobacterales</taxon>
        <taxon>Acetobacteraceae</taxon>
        <taxon>Neokomagataea</taxon>
    </lineage>
</organism>
<dbReference type="SUPFAM" id="SSF48179">
    <property type="entry name" value="6-phosphogluconate dehydrogenase C-terminal domain-like"/>
    <property type="match status" value="1"/>
</dbReference>
<evidence type="ECO:0000256" key="4">
    <source>
        <dbReference type="HAMAP-Rule" id="MF_01925"/>
    </source>
</evidence>
<keyword evidence="3 4" id="KW-0560">Oxidoreductase</keyword>
<dbReference type="InterPro" id="IPR029036">
    <property type="entry name" value="P5CR_dimer"/>
</dbReference>
<keyword evidence="4" id="KW-0641">Proline biosynthesis</keyword>
<keyword evidence="9" id="KW-1185">Reference proteome</keyword>
<keyword evidence="2 4" id="KW-0521">NADP</keyword>
<evidence type="ECO:0000259" key="7">
    <source>
        <dbReference type="Pfam" id="PF14748"/>
    </source>
</evidence>
<proteinExistence type="inferred from homology"/>
<accession>A0A4Y6V3H1</accession>
<dbReference type="InterPro" id="IPR000304">
    <property type="entry name" value="Pyrroline-COOH_reductase"/>
</dbReference>
<dbReference type="HAMAP" id="MF_01925">
    <property type="entry name" value="P5C_reductase"/>
    <property type="match status" value="1"/>
</dbReference>